<gene>
    <name evidence="1" type="ORF">CJ030_MR2G018489</name>
</gene>
<dbReference type="GO" id="GO:0010113">
    <property type="term" value="P:negative regulation of systemic acquired resistance"/>
    <property type="evidence" value="ECO:0007669"/>
    <property type="project" value="TreeGrafter"/>
</dbReference>
<evidence type="ECO:0000313" key="1">
    <source>
        <dbReference type="EMBL" id="KAB1221997.1"/>
    </source>
</evidence>
<accession>A0A6A1WDL9</accession>
<evidence type="ECO:0000313" key="2">
    <source>
        <dbReference type="Proteomes" id="UP000516437"/>
    </source>
</evidence>
<dbReference type="GO" id="GO:0045892">
    <property type="term" value="P:negative regulation of DNA-templated transcription"/>
    <property type="evidence" value="ECO:0007669"/>
    <property type="project" value="InterPro"/>
</dbReference>
<dbReference type="GO" id="GO:0030915">
    <property type="term" value="C:Smc5-Smc6 complex"/>
    <property type="evidence" value="ECO:0007669"/>
    <property type="project" value="InterPro"/>
</dbReference>
<proteinExistence type="predicted"/>
<dbReference type="OrthoDB" id="1885692at2759"/>
<evidence type="ECO:0008006" key="3">
    <source>
        <dbReference type="Google" id="ProtNLM"/>
    </source>
</evidence>
<dbReference type="Proteomes" id="UP000516437">
    <property type="component" value="Chromosome 2"/>
</dbReference>
<dbReference type="GO" id="GO:0000976">
    <property type="term" value="F:transcription cis-regulatory region binding"/>
    <property type="evidence" value="ECO:0007669"/>
    <property type="project" value="TreeGrafter"/>
</dbReference>
<keyword evidence="2" id="KW-1185">Reference proteome</keyword>
<comment type="caution">
    <text evidence="1">The sequence shown here is derived from an EMBL/GenBank/DDBJ whole genome shotgun (WGS) entry which is preliminary data.</text>
</comment>
<organism evidence="1 2">
    <name type="scientific">Morella rubra</name>
    <name type="common">Chinese bayberry</name>
    <dbReference type="NCBI Taxonomy" id="262757"/>
    <lineage>
        <taxon>Eukaryota</taxon>
        <taxon>Viridiplantae</taxon>
        <taxon>Streptophyta</taxon>
        <taxon>Embryophyta</taxon>
        <taxon>Tracheophyta</taxon>
        <taxon>Spermatophyta</taxon>
        <taxon>Magnoliopsida</taxon>
        <taxon>eudicotyledons</taxon>
        <taxon>Gunneridae</taxon>
        <taxon>Pentapetalae</taxon>
        <taxon>rosids</taxon>
        <taxon>fabids</taxon>
        <taxon>Fagales</taxon>
        <taxon>Myricaceae</taxon>
        <taxon>Morella</taxon>
    </lineage>
</organism>
<protein>
    <recommendedName>
        <fullName evidence="3">Negative regulator of systemic acquired resistance SNI1</fullName>
    </recommendedName>
</protein>
<dbReference type="PANTHER" id="PTHR37243:SF2">
    <property type="entry name" value="NEGATIVE REGULATOR OF SYSTEMIC ACQUIRED RESISTANCE SNI1"/>
    <property type="match status" value="1"/>
</dbReference>
<dbReference type="PANTHER" id="PTHR37243">
    <property type="entry name" value="NEGATIVE REGULATOR OF SYSTEMIC ACQUIRED RESISTANCE SNI1"/>
    <property type="match status" value="1"/>
</dbReference>
<dbReference type="AlphaFoldDB" id="A0A6A1WDL9"/>
<reference evidence="1 2" key="1">
    <citation type="journal article" date="2019" name="Plant Biotechnol. J.">
        <title>The red bayberry genome and genetic basis of sex determination.</title>
        <authorList>
            <person name="Jia H.M."/>
            <person name="Jia H.J."/>
            <person name="Cai Q.L."/>
            <person name="Wang Y."/>
            <person name="Zhao H.B."/>
            <person name="Yang W.F."/>
            <person name="Wang G.Y."/>
            <person name="Li Y.H."/>
            <person name="Zhan D.L."/>
            <person name="Shen Y.T."/>
            <person name="Niu Q.F."/>
            <person name="Chang L."/>
            <person name="Qiu J."/>
            <person name="Zhao L."/>
            <person name="Xie H.B."/>
            <person name="Fu W.Y."/>
            <person name="Jin J."/>
            <person name="Li X.W."/>
            <person name="Jiao Y."/>
            <person name="Zhou C.C."/>
            <person name="Tu T."/>
            <person name="Chai C.Y."/>
            <person name="Gao J.L."/>
            <person name="Fan L.J."/>
            <person name="van de Weg E."/>
            <person name="Wang J.Y."/>
            <person name="Gao Z.S."/>
        </authorList>
    </citation>
    <scope>NUCLEOTIDE SEQUENCE [LARGE SCALE GENOMIC DNA]</scope>
    <source>
        <tissue evidence="1">Leaves</tissue>
    </source>
</reference>
<name>A0A6A1WDL9_9ROSI</name>
<dbReference type="InterPro" id="IPR034561">
    <property type="entry name" value="SNI1"/>
</dbReference>
<dbReference type="EMBL" id="RXIC02000020">
    <property type="protein sequence ID" value="KAB1221997.1"/>
    <property type="molecule type" value="Genomic_DNA"/>
</dbReference>
<dbReference type="GO" id="GO:0005634">
    <property type="term" value="C:nucleus"/>
    <property type="evidence" value="ECO:0007669"/>
    <property type="project" value="InterPro"/>
</dbReference>
<dbReference type="GO" id="GO:0006974">
    <property type="term" value="P:DNA damage response"/>
    <property type="evidence" value="ECO:0007669"/>
    <property type="project" value="InterPro"/>
</dbReference>
<sequence>MENPMSRGGIEENILAIFDASETKDTRDANDDRIAFLEAVRAASIFPESGTPPTSKMREAVFQILRVGKSLELIMESFQLLNELDKRYPRVYLSNLDKSKSSSSAPLELVVAKEAWSPFVAGFGTSSSEREGADKSSGGPLDSSYSGFEYQLHVSVVEAEVVGFQLLIQDLAEVAREANFQVLDTKSLGSMLLLQYLVNFLEGDILPRSDVYEETLNWTLLRESSLHMLLGSRKLNYKALVRDCLSIMCGLCQIQSALSNDQIYSENYVAKQFDNHDTAMAIALPEIGKNTCIAMQKLLTLIMELDKSKKKADMQGHTTRADGVRLHLLYVDIHFVCVCHLFDESNYSSGIQCRTPMVEVILDELTYNKEILCQFLQVFNDPKWKLEIILQYFWKYTAKPSVRTRRSNDSTEDATLNGALKCFTNSTYTKSIIKKIGIEVIQVLLAHAFKHSSVQDWLLDEMACLVHESFCCIITRVYIANGGFVNWKRSTVYSGNNPLYEVIGIGSIDS</sequence>